<dbReference type="RefSeq" id="WP_076430600.1">
    <property type="nucleotide sequence ID" value="NZ_FTNO01000002.1"/>
</dbReference>
<evidence type="ECO:0000256" key="1">
    <source>
        <dbReference type="SAM" id="Phobius"/>
    </source>
</evidence>
<proteinExistence type="predicted"/>
<sequence length="293" mass="32001">MTWKAVARKDFHDSLRSRWFWVISAIFIGLFIGSAYFVGAGLGNIDQQVSTDAFLALLGGQVVALLVPLIALVVAYNAIVGERESGTIKLMLSLPHSRQDVVVGKLLGRSGVIAVPILLGMVAAGITLVVFGINLEIVNYLLFTFLTIALGVTFVSIAIGISAATSTNRRSMVVSVALYVLFTQLWTYVRRGLLHLNDNLSLGWETAQIAKYGLFVKYFNPIRAYETLAATLYVGSTLDARLYGVSGIQLQAYKQILGETPFYLSDAVVVAQFLLWLLIPVAVGYLLFDRAEL</sequence>
<dbReference type="Proteomes" id="UP000186914">
    <property type="component" value="Unassembled WGS sequence"/>
</dbReference>
<feature type="transmembrane region" description="Helical" evidence="1">
    <location>
        <begin position="267"/>
        <end position="288"/>
    </location>
</feature>
<evidence type="ECO:0000313" key="3">
    <source>
        <dbReference type="Proteomes" id="UP000186914"/>
    </source>
</evidence>
<feature type="transmembrane region" description="Helical" evidence="1">
    <location>
        <begin position="54"/>
        <end position="79"/>
    </location>
</feature>
<dbReference type="GO" id="GO:0005886">
    <property type="term" value="C:plasma membrane"/>
    <property type="evidence" value="ECO:0007669"/>
    <property type="project" value="UniProtKB-SubCell"/>
</dbReference>
<keyword evidence="1" id="KW-0812">Transmembrane</keyword>
<organism evidence="2 3">
    <name type="scientific">Haladaptatus litoreus</name>
    <dbReference type="NCBI Taxonomy" id="553468"/>
    <lineage>
        <taxon>Archaea</taxon>
        <taxon>Methanobacteriati</taxon>
        <taxon>Methanobacteriota</taxon>
        <taxon>Stenosarchaea group</taxon>
        <taxon>Halobacteria</taxon>
        <taxon>Halobacteriales</taxon>
        <taxon>Haladaptataceae</taxon>
        <taxon>Haladaptatus</taxon>
    </lineage>
</organism>
<feature type="transmembrane region" description="Helical" evidence="1">
    <location>
        <begin position="137"/>
        <end position="159"/>
    </location>
</feature>
<dbReference type="OrthoDB" id="86287at2157"/>
<dbReference type="EMBL" id="FTNO01000002">
    <property type="protein sequence ID" value="SIR51348.1"/>
    <property type="molecule type" value="Genomic_DNA"/>
</dbReference>
<dbReference type="PANTHER" id="PTHR43471:SF1">
    <property type="entry name" value="ABC TRANSPORTER PERMEASE PROTEIN NOSY-RELATED"/>
    <property type="match status" value="1"/>
</dbReference>
<feature type="transmembrane region" description="Helical" evidence="1">
    <location>
        <begin position="106"/>
        <end position="131"/>
    </location>
</feature>
<evidence type="ECO:0000313" key="2">
    <source>
        <dbReference type="EMBL" id="SIR51348.1"/>
    </source>
</evidence>
<feature type="transmembrane region" description="Helical" evidence="1">
    <location>
        <begin position="171"/>
        <end position="189"/>
    </location>
</feature>
<name>A0A1N7BJ00_9EURY</name>
<gene>
    <name evidence="2" type="ORF">SAMN05421858_2584</name>
</gene>
<keyword evidence="3" id="KW-1185">Reference proteome</keyword>
<dbReference type="Pfam" id="PF12679">
    <property type="entry name" value="ABC2_membrane_2"/>
    <property type="match status" value="1"/>
</dbReference>
<accession>A0A1N7BJ00</accession>
<dbReference type="AlphaFoldDB" id="A0A1N7BJ00"/>
<dbReference type="GO" id="GO:0140359">
    <property type="term" value="F:ABC-type transporter activity"/>
    <property type="evidence" value="ECO:0007669"/>
    <property type="project" value="InterPro"/>
</dbReference>
<protein>
    <submittedName>
        <fullName evidence="2">ABC-2 type transport system permease protein</fullName>
    </submittedName>
</protein>
<feature type="transmembrane region" description="Helical" evidence="1">
    <location>
        <begin position="20"/>
        <end position="42"/>
    </location>
</feature>
<keyword evidence="1" id="KW-1133">Transmembrane helix</keyword>
<keyword evidence="1" id="KW-0472">Membrane</keyword>
<dbReference type="PANTHER" id="PTHR43471">
    <property type="entry name" value="ABC TRANSPORTER PERMEASE"/>
    <property type="match status" value="1"/>
</dbReference>
<reference evidence="3" key="1">
    <citation type="submission" date="2017-01" db="EMBL/GenBank/DDBJ databases">
        <authorList>
            <person name="Varghese N."/>
            <person name="Submissions S."/>
        </authorList>
    </citation>
    <scope>NUCLEOTIDE SEQUENCE [LARGE SCALE GENOMIC DNA]</scope>
    <source>
        <strain evidence="3">CGMCC 1.7737</strain>
    </source>
</reference>